<keyword evidence="1" id="KW-0812">Transmembrane</keyword>
<keyword evidence="1" id="KW-0472">Membrane</keyword>
<sequence length="94" mass="10363">MSNWWSTTGSILLLLSIGGMVLTAVRFPDIPLSECTDVGRIEGTPPEEFVYHDFEWGVLIYSPDGGLNECATIFPTVTVIITIIGLISIFMGYY</sequence>
<evidence type="ECO:0000313" key="3">
    <source>
        <dbReference type="Proteomes" id="UP000186547"/>
    </source>
</evidence>
<dbReference type="AlphaFoldDB" id="A0A1P8LTA3"/>
<dbReference type="GeneID" id="30922470"/>
<gene>
    <name evidence="2" type="ORF">CHINAEXTREME_15060</name>
</gene>
<dbReference type="EMBL" id="CP019285">
    <property type="protein sequence ID" value="APW99013.1"/>
    <property type="molecule type" value="Genomic_DNA"/>
</dbReference>
<reference evidence="2 3" key="1">
    <citation type="journal article" date="2011" name="J. Bacteriol.">
        <title>Genome sequence of Halobiforma lacisalsi AJ5, an extremely halophilic archaeon which harbors a bop gene.</title>
        <authorList>
            <person name="Jiang X."/>
            <person name="Wang S."/>
            <person name="Cheng H."/>
            <person name="Huo Y."/>
            <person name="Zhang X."/>
            <person name="Zhu X."/>
            <person name="Han X."/>
            <person name="Ni P."/>
            <person name="Wu M."/>
        </authorList>
    </citation>
    <scope>NUCLEOTIDE SEQUENCE [LARGE SCALE GENOMIC DNA]</scope>
    <source>
        <strain evidence="2 3">AJ5</strain>
    </source>
</reference>
<dbReference type="RefSeq" id="WP_076738749.1">
    <property type="nucleotide sequence ID" value="NZ_AOLZ01000058.1"/>
</dbReference>
<organism evidence="2 3">
    <name type="scientific">Natronobacterium lacisalsi AJ5</name>
    <dbReference type="NCBI Taxonomy" id="358396"/>
    <lineage>
        <taxon>Archaea</taxon>
        <taxon>Methanobacteriati</taxon>
        <taxon>Methanobacteriota</taxon>
        <taxon>Stenosarchaea group</taxon>
        <taxon>Halobacteria</taxon>
        <taxon>Halobacteriales</taxon>
        <taxon>Natrialbaceae</taxon>
        <taxon>Natronobacterium</taxon>
    </lineage>
</organism>
<feature type="transmembrane region" description="Helical" evidence="1">
    <location>
        <begin position="73"/>
        <end position="93"/>
    </location>
</feature>
<dbReference type="KEGG" id="hlc:CHINAEXTREME15060"/>
<proteinExistence type="predicted"/>
<accession>A0A1P8LTA3</accession>
<protein>
    <submittedName>
        <fullName evidence="2">Uncharacterized protein</fullName>
    </submittedName>
</protein>
<dbReference type="Proteomes" id="UP000186547">
    <property type="component" value="Chromosome"/>
</dbReference>
<name>A0A1P8LTA3_NATLA</name>
<keyword evidence="1" id="KW-1133">Transmembrane helix</keyword>
<evidence type="ECO:0000313" key="2">
    <source>
        <dbReference type="EMBL" id="APW99013.1"/>
    </source>
</evidence>
<evidence type="ECO:0000256" key="1">
    <source>
        <dbReference type="SAM" id="Phobius"/>
    </source>
</evidence>